<sequence length="176" mass="19983">MKTLLHLSFILSFALFSIQFALAQEKDCACCTENHSAFDFWIGDWEVFLPDGSVAGYNTIAKIQDKCALQEKWTSAKRDFKGTSYNYYNQTSGQWEQLWIDNAGTQLKLYGNRIGNQMILSSEAFKGPDGGMYINRITWTANPDGTVRQHWEVLQGENVVQVAFDGLYRKKTPSGE</sequence>
<accession>A0AAE3SPC3</accession>
<comment type="caution">
    <text evidence="2">The sequence shown here is derived from an EMBL/GenBank/DDBJ whole genome shotgun (WGS) entry which is preliminary data.</text>
</comment>
<keyword evidence="1" id="KW-0732">Signal</keyword>
<evidence type="ECO:0000313" key="3">
    <source>
        <dbReference type="Proteomes" id="UP001207116"/>
    </source>
</evidence>
<dbReference type="AlphaFoldDB" id="A0AAE3SPC3"/>
<dbReference type="EMBL" id="JAPFQP010000004">
    <property type="protein sequence ID" value="MCX2720539.1"/>
    <property type="molecule type" value="Genomic_DNA"/>
</dbReference>
<name>A0AAE3SPC3_9FLAO</name>
<evidence type="ECO:0000256" key="1">
    <source>
        <dbReference type="SAM" id="SignalP"/>
    </source>
</evidence>
<organism evidence="2 3">
    <name type="scientific">Lentiprolixibacter aurantiacus</name>
    <dbReference type="NCBI Taxonomy" id="2993939"/>
    <lineage>
        <taxon>Bacteria</taxon>
        <taxon>Pseudomonadati</taxon>
        <taxon>Bacteroidota</taxon>
        <taxon>Flavobacteriia</taxon>
        <taxon>Flavobacteriales</taxon>
        <taxon>Flavobacteriaceae</taxon>
        <taxon>Lentiprolixibacter</taxon>
    </lineage>
</organism>
<protein>
    <submittedName>
        <fullName evidence="2">Uncharacterized protein</fullName>
    </submittedName>
</protein>
<feature type="chain" id="PRO_5041985607" evidence="1">
    <location>
        <begin position="24"/>
        <end position="176"/>
    </location>
</feature>
<dbReference type="Proteomes" id="UP001207116">
    <property type="component" value="Unassembled WGS sequence"/>
</dbReference>
<proteinExistence type="predicted"/>
<evidence type="ECO:0000313" key="2">
    <source>
        <dbReference type="EMBL" id="MCX2720539.1"/>
    </source>
</evidence>
<gene>
    <name evidence="2" type="ORF">OO016_13060</name>
</gene>
<keyword evidence="3" id="KW-1185">Reference proteome</keyword>
<feature type="signal peptide" evidence="1">
    <location>
        <begin position="1"/>
        <end position="23"/>
    </location>
</feature>
<dbReference type="RefSeq" id="WP_266014842.1">
    <property type="nucleotide sequence ID" value="NZ_JAPFQP010000004.1"/>
</dbReference>
<reference evidence="2" key="1">
    <citation type="submission" date="2022-11" db="EMBL/GenBank/DDBJ databases">
        <title>The characterization of three novel Bacteroidetes species and genomic analysis of their roles in tidal elemental geochemical cycles.</title>
        <authorList>
            <person name="Ma K.-J."/>
        </authorList>
    </citation>
    <scope>NUCLEOTIDE SEQUENCE</scope>
    <source>
        <strain evidence="2">M415</strain>
    </source>
</reference>